<evidence type="ECO:0000313" key="2">
    <source>
        <dbReference type="Proteomes" id="UP000276133"/>
    </source>
</evidence>
<protein>
    <submittedName>
        <fullName evidence="1">Uncharacterized protein</fullName>
    </submittedName>
</protein>
<name>A0A3M7QH19_BRAPC</name>
<dbReference type="Proteomes" id="UP000276133">
    <property type="component" value="Unassembled WGS sequence"/>
</dbReference>
<comment type="caution">
    <text evidence="1">The sequence shown here is derived from an EMBL/GenBank/DDBJ whole genome shotgun (WGS) entry which is preliminary data.</text>
</comment>
<proteinExistence type="predicted"/>
<keyword evidence="2" id="KW-1185">Reference proteome</keyword>
<evidence type="ECO:0000313" key="1">
    <source>
        <dbReference type="EMBL" id="RNA10523.1"/>
    </source>
</evidence>
<sequence length="93" mass="11141">MKKIMLLILSVIKNKEFSNKSKLLIHLMFEPSKTRQIDNYNLRKHHLLKLIMFRRSWDKTIKLWNIDKDISTKTLKSIKNGIGLNIEKNIHLE</sequence>
<gene>
    <name evidence="1" type="ORF">BpHYR1_022829</name>
</gene>
<dbReference type="AlphaFoldDB" id="A0A3M7QH19"/>
<organism evidence="1 2">
    <name type="scientific">Brachionus plicatilis</name>
    <name type="common">Marine rotifer</name>
    <name type="synonym">Brachionus muelleri</name>
    <dbReference type="NCBI Taxonomy" id="10195"/>
    <lineage>
        <taxon>Eukaryota</taxon>
        <taxon>Metazoa</taxon>
        <taxon>Spiralia</taxon>
        <taxon>Gnathifera</taxon>
        <taxon>Rotifera</taxon>
        <taxon>Eurotatoria</taxon>
        <taxon>Monogononta</taxon>
        <taxon>Pseudotrocha</taxon>
        <taxon>Ploima</taxon>
        <taxon>Brachionidae</taxon>
        <taxon>Brachionus</taxon>
    </lineage>
</organism>
<dbReference type="EMBL" id="REGN01006168">
    <property type="protein sequence ID" value="RNA10523.1"/>
    <property type="molecule type" value="Genomic_DNA"/>
</dbReference>
<reference evidence="1 2" key="1">
    <citation type="journal article" date="2018" name="Sci. Rep.">
        <title>Genomic signatures of local adaptation to the degree of environmental predictability in rotifers.</title>
        <authorList>
            <person name="Franch-Gras L."/>
            <person name="Hahn C."/>
            <person name="Garcia-Roger E.M."/>
            <person name="Carmona M.J."/>
            <person name="Serra M."/>
            <person name="Gomez A."/>
        </authorList>
    </citation>
    <scope>NUCLEOTIDE SEQUENCE [LARGE SCALE GENOMIC DNA]</scope>
    <source>
        <strain evidence="1">HYR1</strain>
    </source>
</reference>
<accession>A0A3M7QH19</accession>